<name>F8PVM1_SERL3</name>
<evidence type="ECO:0000256" key="1">
    <source>
        <dbReference type="SAM" id="MobiDB-lite"/>
    </source>
</evidence>
<evidence type="ECO:0000313" key="3">
    <source>
        <dbReference type="Proteomes" id="UP000008063"/>
    </source>
</evidence>
<dbReference type="Proteomes" id="UP000008063">
    <property type="component" value="Unassembled WGS sequence"/>
</dbReference>
<feature type="region of interest" description="Disordered" evidence="1">
    <location>
        <begin position="487"/>
        <end position="511"/>
    </location>
</feature>
<keyword evidence="3" id="KW-1185">Reference proteome</keyword>
<proteinExistence type="predicted"/>
<evidence type="ECO:0000313" key="2">
    <source>
        <dbReference type="EMBL" id="EGN99838.1"/>
    </source>
</evidence>
<feature type="compositionally biased region" description="Acidic residues" evidence="1">
    <location>
        <begin position="302"/>
        <end position="313"/>
    </location>
</feature>
<dbReference type="STRING" id="936435.F8PVM1"/>
<organism evidence="3">
    <name type="scientific">Serpula lacrymans var. lacrymans (strain S7.3)</name>
    <name type="common">Dry rot fungus</name>
    <dbReference type="NCBI Taxonomy" id="936435"/>
    <lineage>
        <taxon>Eukaryota</taxon>
        <taxon>Fungi</taxon>
        <taxon>Dikarya</taxon>
        <taxon>Basidiomycota</taxon>
        <taxon>Agaricomycotina</taxon>
        <taxon>Agaricomycetes</taxon>
        <taxon>Agaricomycetidae</taxon>
        <taxon>Boletales</taxon>
        <taxon>Coniophorineae</taxon>
        <taxon>Serpulaceae</taxon>
        <taxon>Serpula</taxon>
    </lineage>
</organism>
<feature type="compositionally biased region" description="Basic and acidic residues" evidence="1">
    <location>
        <begin position="339"/>
        <end position="360"/>
    </location>
</feature>
<feature type="compositionally biased region" description="Basic residues" evidence="1">
    <location>
        <begin position="244"/>
        <end position="260"/>
    </location>
</feature>
<dbReference type="InParanoid" id="F8PVM1"/>
<protein>
    <submittedName>
        <fullName evidence="2">Uncharacterized protein</fullName>
    </submittedName>
</protein>
<reference evidence="3" key="1">
    <citation type="journal article" date="2011" name="Science">
        <title>The plant cell wall-decomposing machinery underlies the functional diversity of forest fungi.</title>
        <authorList>
            <person name="Eastwood D.C."/>
            <person name="Floudas D."/>
            <person name="Binder M."/>
            <person name="Majcherczyk A."/>
            <person name="Schneider P."/>
            <person name="Aerts A."/>
            <person name="Asiegbu F.O."/>
            <person name="Baker S.E."/>
            <person name="Barry K."/>
            <person name="Bendiksby M."/>
            <person name="Blumentritt M."/>
            <person name="Coutinho P.M."/>
            <person name="Cullen D."/>
            <person name="de Vries R.P."/>
            <person name="Gathman A."/>
            <person name="Goodell B."/>
            <person name="Henrissat B."/>
            <person name="Ihrmark K."/>
            <person name="Kauserud H."/>
            <person name="Kohler A."/>
            <person name="LaButti K."/>
            <person name="Lapidus A."/>
            <person name="Lavin J.L."/>
            <person name="Lee Y.-H."/>
            <person name="Lindquist E."/>
            <person name="Lilly W."/>
            <person name="Lucas S."/>
            <person name="Morin E."/>
            <person name="Murat C."/>
            <person name="Oguiza J.A."/>
            <person name="Park J."/>
            <person name="Pisabarro A.G."/>
            <person name="Riley R."/>
            <person name="Rosling A."/>
            <person name="Salamov A."/>
            <person name="Schmidt O."/>
            <person name="Schmutz J."/>
            <person name="Skrede I."/>
            <person name="Stenlid J."/>
            <person name="Wiebenga A."/>
            <person name="Xie X."/>
            <person name="Kuees U."/>
            <person name="Hibbett D.S."/>
            <person name="Hoffmeister D."/>
            <person name="Hoegberg N."/>
            <person name="Martin F."/>
            <person name="Grigoriev I.V."/>
            <person name="Watkinson S.C."/>
        </authorList>
    </citation>
    <scope>NUCLEOTIDE SEQUENCE [LARGE SCALE GENOMIC DNA]</scope>
    <source>
        <strain evidence="3">strain S7.3</strain>
    </source>
</reference>
<feature type="compositionally biased region" description="Basic and acidic residues" evidence="1">
    <location>
        <begin position="409"/>
        <end position="472"/>
    </location>
</feature>
<dbReference type="AlphaFoldDB" id="F8PVM1"/>
<gene>
    <name evidence="2" type="ORF">SERLA73DRAFT_72622</name>
</gene>
<feature type="region of interest" description="Disordered" evidence="1">
    <location>
        <begin position="379"/>
        <end position="472"/>
    </location>
</feature>
<accession>F8PVM1</accession>
<dbReference type="OMA" id="VEDIDWT"/>
<feature type="compositionally biased region" description="Basic and acidic residues" evidence="1">
    <location>
        <begin position="209"/>
        <end position="243"/>
    </location>
</feature>
<sequence length="651" mass="76367">MASVTPEPSGSASQPDQLRLLQGTTPGLLDSSQSKRVLRFSNSKLHFASFDPRTAYAGDEIPDIRKMSLKEDQPRPKRIVIETTPEGLSSWRFVPRALLEEGVVEEGSWPRVVNICGEHVFCHQDQWDIYKLDPAYKCVVHHGFKYSSISRVELNGPRDTVFFPEAPGAKRSRRPSVERRSPLHGMKRSRPQATDYISSDSDDDDEGEVERMVVDESAHTKKSRDGKDKRRKWSNREELERQRNLRRQKIMKTQLKRTHNSRSNDPNAPAAPDDDMSISDLQGGSKPAENIGKRKGPQVESATDEDTKPDEEQDRARQSGHKRMRTVSPNTVQQALKAMKAEREKRRQDKVHKVDESRRKAREEILLNAIRSDFPVYNNTYTKDHQRSPAGDIVSEEEELQPETISPEQAERENALAESIQKMKELDRDKPLWEAERRKREAREKAEEEEKRAITEERRRAQAERERQQCEEEERLRSFKEECKRQQREEEERVRMAEEETERRKKEEAKWQKEKRRRQRERWGTGLWTSQRALERFKVLSDDFDNAKFSSDFPIAFEDIPWPVLNPPHFSVEDVDWQAVEIFFETVRTHMRIQDYKEFVQKSHRRFHPDRWRARKVWTAVPDELERECLEVAANTVAQALTPIWMDAKSL</sequence>
<dbReference type="EMBL" id="GL945479">
    <property type="protein sequence ID" value="EGN99838.1"/>
    <property type="molecule type" value="Genomic_DNA"/>
</dbReference>
<feature type="region of interest" description="Disordered" evidence="1">
    <location>
        <begin position="1"/>
        <end position="28"/>
    </location>
</feature>
<feature type="region of interest" description="Disordered" evidence="1">
    <location>
        <begin position="162"/>
        <end position="360"/>
    </location>
</feature>
<dbReference type="HOGENOM" id="CLU_432209_0_0_1"/>
<dbReference type="OrthoDB" id="3265210at2759"/>